<dbReference type="EMBL" id="MEZV01000057">
    <property type="protein sequence ID" value="OGD65443.1"/>
    <property type="molecule type" value="Genomic_DNA"/>
</dbReference>
<evidence type="ECO:0000256" key="1">
    <source>
        <dbReference type="SAM" id="Phobius"/>
    </source>
</evidence>
<dbReference type="Proteomes" id="UP000176451">
    <property type="component" value="Unassembled WGS sequence"/>
</dbReference>
<comment type="caution">
    <text evidence="2">The sequence shown here is derived from an EMBL/GenBank/DDBJ whole genome shotgun (WGS) entry which is preliminary data.</text>
</comment>
<keyword evidence="1" id="KW-0812">Transmembrane</keyword>
<feature type="transmembrane region" description="Helical" evidence="1">
    <location>
        <begin position="7"/>
        <end position="24"/>
    </location>
</feature>
<dbReference type="AlphaFoldDB" id="A0A1F5EDL5"/>
<gene>
    <name evidence="2" type="ORF">A3F08_00235</name>
</gene>
<sequence>MLLKKNIIIIVLIYLTVLAYFYFVNPFAKKSDVSDEELQSLKNQIIPAAGFELPIEWNDLGKQMVERGIIENEKIEKIYQSRGGLDERYQKLLYNDNNGKITINNENANFLLTLFWGLGLANKNSILESGPMMQNDQPSNFASTGGWIIAKNNPMDHYSKHQFITLTDKQQKLVEEVSKNIYRPCCNNSTYFPDCNHGMAMLGLLELMASQNINEREMYKNALKVNSYWFPTTYLTIAKYLDMNGRDWDKTEPKIILGKYYSSSNGFQKIQSQVSILSLNNGSCSI</sequence>
<reference evidence="2 3" key="1">
    <citation type="journal article" date="2016" name="Nat. Commun.">
        <title>Thousands of microbial genomes shed light on interconnected biogeochemical processes in an aquifer system.</title>
        <authorList>
            <person name="Anantharaman K."/>
            <person name="Brown C.T."/>
            <person name="Hug L.A."/>
            <person name="Sharon I."/>
            <person name="Castelle C.J."/>
            <person name="Probst A.J."/>
            <person name="Thomas B.C."/>
            <person name="Singh A."/>
            <person name="Wilkins M.J."/>
            <person name="Karaoz U."/>
            <person name="Brodie E.L."/>
            <person name="Williams K.H."/>
            <person name="Hubbard S.S."/>
            <person name="Banfield J.F."/>
        </authorList>
    </citation>
    <scope>NUCLEOTIDE SEQUENCE [LARGE SCALE GENOMIC DNA]</scope>
</reference>
<accession>A0A1F5EDL5</accession>
<organism evidence="2 3">
    <name type="scientific">Candidatus Berkelbacteria bacterium RIFCSPHIGHO2_12_FULL_36_9</name>
    <dbReference type="NCBI Taxonomy" id="1797469"/>
    <lineage>
        <taxon>Bacteria</taxon>
        <taxon>Candidatus Berkelbacteria</taxon>
    </lineage>
</organism>
<protein>
    <submittedName>
        <fullName evidence="2">Uncharacterized protein</fullName>
    </submittedName>
</protein>
<evidence type="ECO:0000313" key="3">
    <source>
        <dbReference type="Proteomes" id="UP000176451"/>
    </source>
</evidence>
<evidence type="ECO:0000313" key="2">
    <source>
        <dbReference type="EMBL" id="OGD65443.1"/>
    </source>
</evidence>
<proteinExistence type="predicted"/>
<keyword evidence="1" id="KW-1133">Transmembrane helix</keyword>
<keyword evidence="1" id="KW-0472">Membrane</keyword>
<dbReference type="STRING" id="1797469.A3F08_00235"/>
<name>A0A1F5EDL5_9BACT</name>